<reference evidence="7" key="2">
    <citation type="submission" date="2023-05" db="EMBL/GenBank/DDBJ databases">
        <authorList>
            <person name="Schelkunov M.I."/>
        </authorList>
    </citation>
    <scope>NUCLEOTIDE SEQUENCE</scope>
    <source>
        <strain evidence="7">Hsosn_3</strain>
        <tissue evidence="7">Leaf</tissue>
    </source>
</reference>
<evidence type="ECO:0000313" key="7">
    <source>
        <dbReference type="EMBL" id="KAK1401645.1"/>
    </source>
</evidence>
<proteinExistence type="predicted"/>
<keyword evidence="1" id="KW-0479">Metal-binding</keyword>
<dbReference type="InterPro" id="IPR036236">
    <property type="entry name" value="Znf_C2H2_sf"/>
</dbReference>
<feature type="compositionally biased region" description="Basic and acidic residues" evidence="5">
    <location>
        <begin position="45"/>
        <end position="56"/>
    </location>
</feature>
<comment type="caution">
    <text evidence="7">The sequence shown here is derived from an EMBL/GenBank/DDBJ whole genome shotgun (WGS) entry which is preliminary data.</text>
</comment>
<evidence type="ECO:0000256" key="4">
    <source>
        <dbReference type="PROSITE-ProRule" id="PRU00027"/>
    </source>
</evidence>
<feature type="region of interest" description="Disordered" evidence="5">
    <location>
        <begin position="1"/>
        <end position="69"/>
    </location>
</feature>
<keyword evidence="3" id="KW-0862">Zinc</keyword>
<gene>
    <name evidence="7" type="ORF">POM88_001250</name>
</gene>
<evidence type="ECO:0000256" key="2">
    <source>
        <dbReference type="ARBA" id="ARBA00022771"/>
    </source>
</evidence>
<dbReference type="InterPro" id="IPR053031">
    <property type="entry name" value="Cuticle_assoc_protein"/>
</dbReference>
<dbReference type="GO" id="GO:1990837">
    <property type="term" value="F:sequence-specific double-stranded DNA binding"/>
    <property type="evidence" value="ECO:0007669"/>
    <property type="project" value="TreeGrafter"/>
</dbReference>
<dbReference type="SMART" id="SM00614">
    <property type="entry name" value="ZnF_BED"/>
    <property type="match status" value="1"/>
</dbReference>
<keyword evidence="8" id="KW-1185">Reference proteome</keyword>
<dbReference type="GO" id="GO:0006357">
    <property type="term" value="P:regulation of transcription by RNA polymerase II"/>
    <property type="evidence" value="ECO:0007669"/>
    <property type="project" value="TreeGrafter"/>
</dbReference>
<dbReference type="GO" id="GO:0008270">
    <property type="term" value="F:zinc ion binding"/>
    <property type="evidence" value="ECO:0007669"/>
    <property type="project" value="UniProtKB-KW"/>
</dbReference>
<reference evidence="7" key="1">
    <citation type="submission" date="2023-02" db="EMBL/GenBank/DDBJ databases">
        <title>Genome of toxic invasive species Heracleum sosnowskyi carries increased number of genes despite the absence of recent whole-genome duplications.</title>
        <authorList>
            <person name="Schelkunov M."/>
            <person name="Shtratnikova V."/>
            <person name="Makarenko M."/>
            <person name="Klepikova A."/>
            <person name="Omelchenko D."/>
            <person name="Novikova G."/>
            <person name="Obukhova E."/>
            <person name="Bogdanov V."/>
            <person name="Penin A."/>
            <person name="Logacheva M."/>
        </authorList>
    </citation>
    <scope>NUCLEOTIDE SEQUENCE</scope>
    <source>
        <strain evidence="7">Hsosn_3</strain>
        <tissue evidence="7">Leaf</tissue>
    </source>
</reference>
<name>A0AAD8JBR8_9APIA</name>
<evidence type="ECO:0000259" key="6">
    <source>
        <dbReference type="PROSITE" id="PS50808"/>
    </source>
</evidence>
<dbReference type="SUPFAM" id="SSF57667">
    <property type="entry name" value="beta-beta-alpha zinc fingers"/>
    <property type="match status" value="1"/>
</dbReference>
<dbReference type="Proteomes" id="UP001237642">
    <property type="component" value="Unassembled WGS sequence"/>
</dbReference>
<dbReference type="EMBL" id="JAUIZM010000001">
    <property type="protein sequence ID" value="KAK1401645.1"/>
    <property type="molecule type" value="Genomic_DNA"/>
</dbReference>
<dbReference type="InterPro" id="IPR003656">
    <property type="entry name" value="Znf_BED"/>
</dbReference>
<sequence length="191" mass="21614">MDGADMDGPNKEPNNQQSEQQNQDQEGTLKKNKNSKVSSSKRQKPSKDAKGGEDSSRKRKNSSPWWDHYDKTDDPDFAKCKYCFTLIGSNPINGTSPLANHTKRCKMLPANLDKKQKILNFESQTIVNKDGTTETINVSKPWIFSQEASRSALAKMLIMDELPFMFVEREGMENLTVEQPVILIDETVDDI</sequence>
<dbReference type="PANTHER" id="PTHR34396">
    <property type="entry name" value="OS03G0264950 PROTEIN-RELATED"/>
    <property type="match status" value="1"/>
</dbReference>
<dbReference type="PANTHER" id="PTHR34396:SF27">
    <property type="entry name" value="OS08G0208700 PROTEIN"/>
    <property type="match status" value="1"/>
</dbReference>
<evidence type="ECO:0000256" key="3">
    <source>
        <dbReference type="ARBA" id="ARBA00022833"/>
    </source>
</evidence>
<accession>A0AAD8JBR8</accession>
<protein>
    <submittedName>
        <fullName evidence="7">BED-type domain-containing protein</fullName>
    </submittedName>
</protein>
<dbReference type="AlphaFoldDB" id="A0AAD8JBR8"/>
<evidence type="ECO:0000256" key="5">
    <source>
        <dbReference type="SAM" id="MobiDB-lite"/>
    </source>
</evidence>
<evidence type="ECO:0000313" key="8">
    <source>
        <dbReference type="Proteomes" id="UP001237642"/>
    </source>
</evidence>
<feature type="domain" description="BED-type" evidence="6">
    <location>
        <begin position="60"/>
        <end position="112"/>
    </location>
</feature>
<evidence type="ECO:0000256" key="1">
    <source>
        <dbReference type="ARBA" id="ARBA00022723"/>
    </source>
</evidence>
<keyword evidence="2 4" id="KW-0863">Zinc-finger</keyword>
<feature type="compositionally biased region" description="Low complexity" evidence="5">
    <location>
        <begin position="12"/>
        <end position="26"/>
    </location>
</feature>
<feature type="compositionally biased region" description="Basic residues" evidence="5">
    <location>
        <begin position="30"/>
        <end position="44"/>
    </location>
</feature>
<organism evidence="7 8">
    <name type="scientific">Heracleum sosnowskyi</name>
    <dbReference type="NCBI Taxonomy" id="360622"/>
    <lineage>
        <taxon>Eukaryota</taxon>
        <taxon>Viridiplantae</taxon>
        <taxon>Streptophyta</taxon>
        <taxon>Embryophyta</taxon>
        <taxon>Tracheophyta</taxon>
        <taxon>Spermatophyta</taxon>
        <taxon>Magnoliopsida</taxon>
        <taxon>eudicotyledons</taxon>
        <taxon>Gunneridae</taxon>
        <taxon>Pentapetalae</taxon>
        <taxon>asterids</taxon>
        <taxon>campanulids</taxon>
        <taxon>Apiales</taxon>
        <taxon>Apiaceae</taxon>
        <taxon>Apioideae</taxon>
        <taxon>apioid superclade</taxon>
        <taxon>Tordylieae</taxon>
        <taxon>Tordyliinae</taxon>
        <taxon>Heracleum</taxon>
    </lineage>
</organism>
<dbReference type="GO" id="GO:0005634">
    <property type="term" value="C:nucleus"/>
    <property type="evidence" value="ECO:0007669"/>
    <property type="project" value="TreeGrafter"/>
</dbReference>
<dbReference type="PROSITE" id="PS50808">
    <property type="entry name" value="ZF_BED"/>
    <property type="match status" value="1"/>
</dbReference>